<dbReference type="Proteomes" id="UP000191672">
    <property type="component" value="Unassembled WGS sequence"/>
</dbReference>
<name>A0A1V6Q761_9EURO</name>
<reference evidence="3" key="1">
    <citation type="journal article" date="2017" name="Nat. Microbiol.">
        <title>Global analysis of biosynthetic gene clusters reveals vast potential of secondary metabolite production in Penicillium species.</title>
        <authorList>
            <person name="Nielsen J.C."/>
            <person name="Grijseels S."/>
            <person name="Prigent S."/>
            <person name="Ji B."/>
            <person name="Dainat J."/>
            <person name="Nielsen K.F."/>
            <person name="Frisvad J.C."/>
            <person name="Workman M."/>
            <person name="Nielsen J."/>
        </authorList>
    </citation>
    <scope>NUCLEOTIDE SEQUENCE [LARGE SCALE GENOMIC DNA]</scope>
    <source>
        <strain evidence="3">IBT 31811</strain>
    </source>
</reference>
<gene>
    <name evidence="2" type="ORF">PENANT_c011G00057</name>
</gene>
<comment type="caution">
    <text evidence="2">The sequence shown here is derived from an EMBL/GenBank/DDBJ whole genome shotgun (WGS) entry which is preliminary data.</text>
</comment>
<dbReference type="EMBL" id="MDYN01000011">
    <property type="protein sequence ID" value="OQD85061.1"/>
    <property type="molecule type" value="Genomic_DNA"/>
</dbReference>
<dbReference type="SUPFAM" id="SSF55729">
    <property type="entry name" value="Acyl-CoA N-acyltransferases (Nat)"/>
    <property type="match status" value="1"/>
</dbReference>
<dbReference type="Gene3D" id="3.40.630.30">
    <property type="match status" value="1"/>
</dbReference>
<keyword evidence="3" id="KW-1185">Reference proteome</keyword>
<accession>A0A1V6Q761</accession>
<evidence type="ECO:0000313" key="2">
    <source>
        <dbReference type="EMBL" id="OQD85061.1"/>
    </source>
</evidence>
<evidence type="ECO:0008006" key="4">
    <source>
        <dbReference type="Google" id="ProtNLM"/>
    </source>
</evidence>
<proteinExistence type="predicted"/>
<dbReference type="AlphaFoldDB" id="A0A1V6Q761"/>
<dbReference type="CDD" id="cd04301">
    <property type="entry name" value="NAT_SF"/>
    <property type="match status" value="1"/>
</dbReference>
<feature type="compositionally biased region" description="Polar residues" evidence="1">
    <location>
        <begin position="1"/>
        <end position="15"/>
    </location>
</feature>
<dbReference type="InterPro" id="IPR016181">
    <property type="entry name" value="Acyl_CoA_acyltransferase"/>
</dbReference>
<sequence length="321" mass="34886">MLVAHSTTTPNLYSENNRKHTAPAPVPSTMAARLFNKLDTVHQIEEAHIMHLSRQVEIGMQLFPEENIRLHPVAGGGVSALTTPQLGKQLNRTLGLGMKGMVTDKDLSNIEALHDKANLTPTILLCPYADQSVLQALAMRSYVVEGFLNIYARSLSEIHVDFDPNMEAPAELPFGSNMLVCRAPANEAGMGAFVHASVAGFKDDGRSDEVLRSLAETAALRSDTNLYFGKIDGQIAGCGAMALMETKYGRVAHLYIDSTTPNFRGRGVQQALIRARLIDAKRLGYDFATIHARPGIGTGRNAEKEGFGLAFTKPILTKKTN</sequence>
<feature type="region of interest" description="Disordered" evidence="1">
    <location>
        <begin position="1"/>
        <end position="25"/>
    </location>
</feature>
<evidence type="ECO:0000313" key="3">
    <source>
        <dbReference type="Proteomes" id="UP000191672"/>
    </source>
</evidence>
<organism evidence="2 3">
    <name type="scientific">Penicillium antarcticum</name>
    <dbReference type="NCBI Taxonomy" id="416450"/>
    <lineage>
        <taxon>Eukaryota</taxon>
        <taxon>Fungi</taxon>
        <taxon>Dikarya</taxon>
        <taxon>Ascomycota</taxon>
        <taxon>Pezizomycotina</taxon>
        <taxon>Eurotiomycetes</taxon>
        <taxon>Eurotiomycetidae</taxon>
        <taxon>Eurotiales</taxon>
        <taxon>Aspergillaceae</taxon>
        <taxon>Penicillium</taxon>
    </lineage>
</organism>
<evidence type="ECO:0000256" key="1">
    <source>
        <dbReference type="SAM" id="MobiDB-lite"/>
    </source>
</evidence>
<protein>
    <recommendedName>
        <fullName evidence="4">N-acetyltransferase domain-containing protein</fullName>
    </recommendedName>
</protein>